<dbReference type="GO" id="GO:0016301">
    <property type="term" value="F:kinase activity"/>
    <property type="evidence" value="ECO:0007669"/>
    <property type="project" value="UniProtKB-UniRule"/>
</dbReference>
<keyword evidence="3" id="KW-0418">Kinase</keyword>
<reference evidence="4" key="1">
    <citation type="journal article" date="2020" name="Stud. Mycol.">
        <title>101 Dothideomycetes genomes: a test case for predicting lifestyles and emergence of pathogens.</title>
        <authorList>
            <person name="Haridas S."/>
            <person name="Albert R."/>
            <person name="Binder M."/>
            <person name="Bloem J."/>
            <person name="Labutti K."/>
            <person name="Salamov A."/>
            <person name="Andreopoulos B."/>
            <person name="Baker S."/>
            <person name="Barry K."/>
            <person name="Bills G."/>
            <person name="Bluhm B."/>
            <person name="Cannon C."/>
            <person name="Castanera R."/>
            <person name="Culley D."/>
            <person name="Daum C."/>
            <person name="Ezra D."/>
            <person name="Gonzalez J."/>
            <person name="Henrissat B."/>
            <person name="Kuo A."/>
            <person name="Liang C."/>
            <person name="Lipzen A."/>
            <person name="Lutzoni F."/>
            <person name="Magnuson J."/>
            <person name="Mondo S."/>
            <person name="Nolan M."/>
            <person name="Ohm R."/>
            <person name="Pangilinan J."/>
            <person name="Park H.-J."/>
            <person name="Ramirez L."/>
            <person name="Alfaro M."/>
            <person name="Sun H."/>
            <person name="Tritt A."/>
            <person name="Yoshinaga Y."/>
            <person name="Zwiers L.-H."/>
            <person name="Turgeon B."/>
            <person name="Goodwin S."/>
            <person name="Spatafora J."/>
            <person name="Crous P."/>
            <person name="Grigoriev I."/>
        </authorList>
    </citation>
    <scope>NUCLEOTIDE SEQUENCE</scope>
    <source>
        <strain evidence="4">CBS 122368</strain>
    </source>
</reference>
<protein>
    <recommendedName>
        <fullName evidence="1">protein-ribulosamine 3-kinase</fullName>
        <ecNumber evidence="1">2.7.1.172</ecNumber>
    </recommendedName>
</protein>
<evidence type="ECO:0000256" key="2">
    <source>
        <dbReference type="ARBA" id="ARBA00048655"/>
    </source>
</evidence>
<dbReference type="EMBL" id="ML987200">
    <property type="protein sequence ID" value="KAF2245782.1"/>
    <property type="molecule type" value="Genomic_DNA"/>
</dbReference>
<dbReference type="OrthoDB" id="5772781at2759"/>
<proteinExistence type="inferred from homology"/>
<dbReference type="InterPro" id="IPR016477">
    <property type="entry name" value="Fructo-/Ketosamine-3-kinase"/>
</dbReference>
<evidence type="ECO:0000313" key="5">
    <source>
        <dbReference type="Proteomes" id="UP000800094"/>
    </source>
</evidence>
<dbReference type="PANTHER" id="PTHR12149:SF8">
    <property type="entry name" value="PROTEIN-RIBULOSAMINE 3-KINASE"/>
    <property type="match status" value="1"/>
</dbReference>
<sequence>MLDNMLDAAILKALPPGCEVVDVSQHGTASWSTGYKVAVEVDGEEKEYFLKVGYRARHADMALGEYESQKSLAKYLPDNAAVPLAFGTLESDPSKSFYITSYRDLKDKTADPTQLAEVLTKLHSSSVSPTGKFGFHVMTFNGHAPVVNDWCDTWEEWYSRQLRSDIRWEQSIRGPDADFDRVAEEFFQKVIPRLLRPLQTGGRNIKPVLVHGDIWHGNAQIDMETNQVILFDSCCCYAHNELELHMMREPRYRFTGEHIKKYRQMIPPSEPAEDFDDRNALYAMRDNIINAGLHQHRASLRQAVKKEMERLLAKHPDGIEGFQEPSINSGNPV</sequence>
<comment type="catalytic activity">
    <reaction evidence="2">
        <text>N(6)-D-ribulosyl-L-lysyl-[protein] + ATP = N(6)-(3-O-phospho-D-ribulosyl)-L-lysyl-[protein] + ADP + H(+)</text>
        <dbReference type="Rhea" id="RHEA:48432"/>
        <dbReference type="Rhea" id="RHEA-COMP:12103"/>
        <dbReference type="Rhea" id="RHEA-COMP:12104"/>
        <dbReference type="ChEBI" id="CHEBI:15378"/>
        <dbReference type="ChEBI" id="CHEBI:30616"/>
        <dbReference type="ChEBI" id="CHEBI:90418"/>
        <dbReference type="ChEBI" id="CHEBI:90420"/>
        <dbReference type="ChEBI" id="CHEBI:456216"/>
        <dbReference type="EC" id="2.7.1.172"/>
    </reaction>
    <physiologicalReaction direction="left-to-right" evidence="2">
        <dbReference type="Rhea" id="RHEA:48433"/>
    </physiologicalReaction>
</comment>
<keyword evidence="3" id="KW-0808">Transferase</keyword>
<dbReference type="RefSeq" id="XP_033680786.1">
    <property type="nucleotide sequence ID" value="XM_033829716.1"/>
</dbReference>
<dbReference type="Gene3D" id="3.90.1200.10">
    <property type="match status" value="1"/>
</dbReference>
<dbReference type="EC" id="2.7.1.172" evidence="1"/>
<accession>A0A6A6I759</accession>
<evidence type="ECO:0000256" key="1">
    <source>
        <dbReference type="ARBA" id="ARBA00011961"/>
    </source>
</evidence>
<dbReference type="AlphaFoldDB" id="A0A6A6I759"/>
<dbReference type="InterPro" id="IPR011009">
    <property type="entry name" value="Kinase-like_dom_sf"/>
</dbReference>
<dbReference type="PANTHER" id="PTHR12149">
    <property type="entry name" value="FRUCTOSAMINE 3 KINASE-RELATED PROTEIN"/>
    <property type="match status" value="1"/>
</dbReference>
<evidence type="ECO:0000313" key="4">
    <source>
        <dbReference type="EMBL" id="KAF2245782.1"/>
    </source>
</evidence>
<dbReference type="Proteomes" id="UP000800094">
    <property type="component" value="Unassembled WGS sequence"/>
</dbReference>
<dbReference type="GeneID" id="54583046"/>
<dbReference type="GO" id="GO:0102193">
    <property type="term" value="F:protein-ribulosamine 3-kinase activity"/>
    <property type="evidence" value="ECO:0007669"/>
    <property type="project" value="UniProtKB-EC"/>
</dbReference>
<gene>
    <name evidence="4" type="ORF">BU26DRAFT_522159</name>
</gene>
<dbReference type="SUPFAM" id="SSF56112">
    <property type="entry name" value="Protein kinase-like (PK-like)"/>
    <property type="match status" value="1"/>
</dbReference>
<name>A0A6A6I759_9PLEO</name>
<dbReference type="Pfam" id="PF03881">
    <property type="entry name" value="Fructosamin_kin"/>
    <property type="match status" value="1"/>
</dbReference>
<comment type="similarity">
    <text evidence="3">Belongs to the fructosamine kinase family.</text>
</comment>
<dbReference type="PIRSF" id="PIRSF006221">
    <property type="entry name" value="Ketosamine-3-kinase"/>
    <property type="match status" value="1"/>
</dbReference>
<keyword evidence="5" id="KW-1185">Reference proteome</keyword>
<organism evidence="4 5">
    <name type="scientific">Trematosphaeria pertusa</name>
    <dbReference type="NCBI Taxonomy" id="390896"/>
    <lineage>
        <taxon>Eukaryota</taxon>
        <taxon>Fungi</taxon>
        <taxon>Dikarya</taxon>
        <taxon>Ascomycota</taxon>
        <taxon>Pezizomycotina</taxon>
        <taxon>Dothideomycetes</taxon>
        <taxon>Pleosporomycetidae</taxon>
        <taxon>Pleosporales</taxon>
        <taxon>Massarineae</taxon>
        <taxon>Trematosphaeriaceae</taxon>
        <taxon>Trematosphaeria</taxon>
    </lineage>
</organism>
<evidence type="ECO:0000256" key="3">
    <source>
        <dbReference type="PIRNR" id="PIRNR006221"/>
    </source>
</evidence>